<gene>
    <name evidence="4" type="ORF">B841_09275</name>
</gene>
<dbReference type="STRING" id="1224163.B841_09275"/>
<dbReference type="eggNOG" id="COG2311">
    <property type="taxonomic scope" value="Bacteria"/>
</dbReference>
<feature type="transmembrane region" description="Helical" evidence="2">
    <location>
        <begin position="187"/>
        <end position="211"/>
    </location>
</feature>
<feature type="transmembrane region" description="Helical" evidence="2">
    <location>
        <begin position="84"/>
        <end position="101"/>
    </location>
</feature>
<reference evidence="4 5" key="1">
    <citation type="submission" date="2012-11" db="EMBL/GenBank/DDBJ databases">
        <title>The complete genome sequence of Corynebacterium maris Coryn-1 (=DSM 45190).</title>
        <authorList>
            <person name="Schaffert L."/>
            <person name="Albersmeier A."/>
            <person name="Kalinowski J."/>
            <person name="Ruckert C."/>
        </authorList>
    </citation>
    <scope>NUCLEOTIDE SEQUENCE [LARGE SCALE GENOMIC DNA]</scope>
    <source>
        <strain evidence="5">Coryn-1</strain>
    </source>
</reference>
<feature type="transmembrane region" description="Helical" evidence="2">
    <location>
        <begin position="283"/>
        <end position="308"/>
    </location>
</feature>
<feature type="domain" description="Heparan-alpha-glucosaminide N-acetyltransferase catalytic" evidence="3">
    <location>
        <begin position="19"/>
        <end position="193"/>
    </location>
</feature>
<dbReference type="EMBL" id="CP003924">
    <property type="protein sequence ID" value="AGS35328.1"/>
    <property type="molecule type" value="Genomic_DNA"/>
</dbReference>
<feature type="transmembrane region" description="Helical" evidence="2">
    <location>
        <begin position="28"/>
        <end position="48"/>
    </location>
</feature>
<feature type="transmembrane region" description="Helical" evidence="2">
    <location>
        <begin position="314"/>
        <end position="336"/>
    </location>
</feature>
<dbReference type="Proteomes" id="UP000015388">
    <property type="component" value="Chromosome"/>
</dbReference>
<keyword evidence="2" id="KW-1133">Transmembrane helix</keyword>
<feature type="transmembrane region" description="Helical" evidence="2">
    <location>
        <begin position="150"/>
        <end position="175"/>
    </location>
</feature>
<evidence type="ECO:0000259" key="3">
    <source>
        <dbReference type="Pfam" id="PF07786"/>
    </source>
</evidence>
<feature type="region of interest" description="Disordered" evidence="1">
    <location>
        <begin position="350"/>
        <end position="386"/>
    </location>
</feature>
<keyword evidence="2" id="KW-0812">Transmembrane</keyword>
<proteinExistence type="predicted"/>
<sequence length="386" mass="41946">MIIVHSMPSRNPDTGGVSLLHQIFSGHAAPLFALLAGVSLALLTGGATAHDGRRLRCDRVMIMTRALVLLVFGMALNFMPLPVFSILPFYGIYFLMGILFVGARSYTLWLWAGSFALFGPFLAHAVGQSEAFESISAPTLVTAVSEPLDVIVSLVAVGYYPALTWMAYILLGMALGRMDLSRRRVHYLMMFGGALVAGVTVVISSLLVRWFDIPGRLLEQSWLTDAEITEILEFGGPLPIDSWWWMAVNGPHTNTPLSLLSTAAIAVSVLGVFLFLGTFAERALAFLAAPGSMTFTMYSAHLVLMAFAPVYSYPVFWTLLQITAAIIVGLAWSILFRQGPLERVISKTSKWAGHAAVPETPRRGDSKDRRKNSAVSKAPPGRGNRG</sequence>
<dbReference type="Pfam" id="PF07786">
    <property type="entry name" value="HGSNAT_cat"/>
    <property type="match status" value="1"/>
</dbReference>
<protein>
    <recommendedName>
        <fullName evidence="3">Heparan-alpha-glucosaminide N-acetyltransferase catalytic domain-containing protein</fullName>
    </recommendedName>
</protein>
<dbReference type="KEGG" id="cmd:B841_09275"/>
<accession>S5TKU3</accession>
<dbReference type="AlphaFoldDB" id="S5TKU3"/>
<feature type="transmembrane region" description="Helical" evidence="2">
    <location>
        <begin position="108"/>
        <end position="126"/>
    </location>
</feature>
<dbReference type="PATRIC" id="fig|1224163.3.peg.1866"/>
<name>S5TKU3_9CORY</name>
<feature type="transmembrane region" description="Helical" evidence="2">
    <location>
        <begin position="60"/>
        <end position="78"/>
    </location>
</feature>
<evidence type="ECO:0000313" key="5">
    <source>
        <dbReference type="Proteomes" id="UP000015388"/>
    </source>
</evidence>
<keyword evidence="2" id="KW-0472">Membrane</keyword>
<keyword evidence="5" id="KW-1185">Reference proteome</keyword>
<evidence type="ECO:0000256" key="1">
    <source>
        <dbReference type="SAM" id="MobiDB-lite"/>
    </source>
</evidence>
<dbReference type="InterPro" id="IPR012429">
    <property type="entry name" value="HGSNAT_cat"/>
</dbReference>
<dbReference type="HOGENOM" id="CLU_036065_1_1_11"/>
<organism evidence="4 5">
    <name type="scientific">Corynebacterium maris DSM 45190</name>
    <dbReference type="NCBI Taxonomy" id="1224163"/>
    <lineage>
        <taxon>Bacteria</taxon>
        <taxon>Bacillati</taxon>
        <taxon>Actinomycetota</taxon>
        <taxon>Actinomycetes</taxon>
        <taxon>Mycobacteriales</taxon>
        <taxon>Corynebacteriaceae</taxon>
        <taxon>Corynebacterium</taxon>
    </lineage>
</organism>
<feature type="transmembrane region" description="Helical" evidence="2">
    <location>
        <begin position="257"/>
        <end position="276"/>
    </location>
</feature>
<evidence type="ECO:0000313" key="4">
    <source>
        <dbReference type="EMBL" id="AGS35328.1"/>
    </source>
</evidence>
<evidence type="ECO:0000256" key="2">
    <source>
        <dbReference type="SAM" id="Phobius"/>
    </source>
</evidence>